<name>A0ABU0YJJ2_9PROT</name>
<feature type="transmembrane region" description="Helical" evidence="1">
    <location>
        <begin position="577"/>
        <end position="599"/>
    </location>
</feature>
<feature type="transmembrane region" description="Helical" evidence="1">
    <location>
        <begin position="644"/>
        <end position="664"/>
    </location>
</feature>
<comment type="caution">
    <text evidence="2">The sequence shown here is derived from an EMBL/GenBank/DDBJ whole genome shotgun (WGS) entry which is preliminary data.</text>
</comment>
<feature type="transmembrane region" description="Helical" evidence="1">
    <location>
        <begin position="500"/>
        <end position="521"/>
    </location>
</feature>
<feature type="transmembrane region" description="Helical" evidence="1">
    <location>
        <begin position="611"/>
        <end position="632"/>
    </location>
</feature>
<feature type="transmembrane region" description="Helical" evidence="1">
    <location>
        <begin position="381"/>
        <end position="404"/>
    </location>
</feature>
<feature type="transmembrane region" description="Helical" evidence="1">
    <location>
        <begin position="711"/>
        <end position="731"/>
    </location>
</feature>
<feature type="transmembrane region" description="Helical" evidence="1">
    <location>
        <begin position="469"/>
        <end position="488"/>
    </location>
</feature>
<dbReference type="InterPro" id="IPR014600">
    <property type="entry name" value="UCP035905_mem"/>
</dbReference>
<protein>
    <submittedName>
        <fullName evidence="2">DUF2339 domain-containing protein</fullName>
    </submittedName>
</protein>
<keyword evidence="1" id="KW-1133">Transmembrane helix</keyword>
<feature type="transmembrane region" description="Helical" evidence="1">
    <location>
        <begin position="416"/>
        <end position="437"/>
    </location>
</feature>
<feature type="transmembrane region" description="Helical" evidence="1">
    <location>
        <begin position="553"/>
        <end position="571"/>
    </location>
</feature>
<feature type="transmembrane region" description="Helical" evidence="1">
    <location>
        <begin position="111"/>
        <end position="128"/>
    </location>
</feature>
<dbReference type="EMBL" id="JAUYVI010000002">
    <property type="protein sequence ID" value="MDQ7247226.1"/>
    <property type="molecule type" value="Genomic_DNA"/>
</dbReference>
<keyword evidence="1" id="KW-0812">Transmembrane</keyword>
<feature type="transmembrane region" description="Helical" evidence="1">
    <location>
        <begin position="197"/>
        <end position="230"/>
    </location>
</feature>
<accession>A0ABU0YJJ2</accession>
<feature type="transmembrane region" description="Helical" evidence="1">
    <location>
        <begin position="293"/>
        <end position="318"/>
    </location>
</feature>
<sequence length="868" mass="91988">MEALFILAGLFFLLVVPVLAIRANLKLGALEREIVQLRGALAAQKAAPQPTPSAAPIAEAPAVEAAPTVEAPAPIVEALPPEPVAEEAAPLPPVPVKQPKPGFEEKLGGRIFVWIGAVMLALAGAFLVKYSIDVGLLSPAVRVFLGLLMGVALLAGGQWLRKESPIIAQALAAAAVADWFASLFAAVSLYHLIDPLFGFIALAIVTAIGIGLSLREGILVGLVGIAGGFITPAIVSTGTPQPAPLFLYLYLIQLGALVLQHKRGWWQLAALGIGGGLIWVVLMVVAGPAASGLVGLAALSLPLFLLATDLTQLWSLYGKGGVAVSREMAITARAASIASFLLMAFWLSIGGHQLDNWAFLIVLTLVHMAAARRFPSEEIPALVGAAIAIAAYAVWSPFAAGSGWTLGSLMDRSGDFIMIGIVLGAIFGAGGFWFELGAAKPVRWAGLSTLGTAFLFGGAYLNLNEAELVLTWPIQAVILAALHMGAAERLNRLRHTDARYTGALGLHCLAVSGFLALAVPMRLEQEWIAVSWAIELPVMAWVALRLDLPWLKRGIWVGGALVVAAVLLSGFPTGDWIIFNRLLYGIGIPCIGLIATAAILKRTAADKETRLLVMVLELAGAGLLALLIGLEVDHAVGRLVFDTGVDFLRCGIATIVWAALALGLHHLHRRERDPAYLTAAAGFTVLACGALILGGFIILNPLFDQIRVGETWIFNRLMMVYAIPAALLLLIADQLRRPVEQTRFGDHPARAVGLLALVTGFVWVTLTVRQIAQGPILSGGAITDAEQYGYSAAWTLYGLMLLGLGTGLRSQLLRYASAVVVLITVSKVFLVDASDLTGLYRVASFLGLGLSLIGIGYLYQRLLFRRRE</sequence>
<dbReference type="RefSeq" id="WP_379954627.1">
    <property type="nucleotide sequence ID" value="NZ_JAUYVI010000002.1"/>
</dbReference>
<feature type="transmembrane region" description="Helical" evidence="1">
    <location>
        <begin position="166"/>
        <end position="190"/>
    </location>
</feature>
<gene>
    <name evidence="2" type="ORF">Q8A70_06095</name>
</gene>
<keyword evidence="1" id="KW-0472">Membrane</keyword>
<feature type="transmembrane region" description="Helical" evidence="1">
    <location>
        <begin position="676"/>
        <end position="699"/>
    </location>
</feature>
<dbReference type="PANTHER" id="PTHR38434">
    <property type="entry name" value="BLL2549 PROTEIN"/>
    <property type="match status" value="1"/>
</dbReference>
<organism evidence="2 3">
    <name type="scientific">Dongia sedimenti</name>
    <dbReference type="NCBI Taxonomy" id="3064282"/>
    <lineage>
        <taxon>Bacteria</taxon>
        <taxon>Pseudomonadati</taxon>
        <taxon>Pseudomonadota</taxon>
        <taxon>Alphaproteobacteria</taxon>
        <taxon>Rhodospirillales</taxon>
        <taxon>Dongiaceae</taxon>
        <taxon>Dongia</taxon>
    </lineage>
</organism>
<feature type="transmembrane region" description="Helical" evidence="1">
    <location>
        <begin position="527"/>
        <end position="546"/>
    </location>
</feature>
<feature type="transmembrane region" description="Helical" evidence="1">
    <location>
        <begin position="812"/>
        <end position="830"/>
    </location>
</feature>
<feature type="transmembrane region" description="Helical" evidence="1">
    <location>
        <begin position="751"/>
        <end position="768"/>
    </location>
</feature>
<reference evidence="3" key="1">
    <citation type="submission" date="2023-08" db="EMBL/GenBank/DDBJ databases">
        <title>Rhodospirillaceae gen. nov., a novel taxon isolated from the Yangtze River Yuezi River estuary sludge.</title>
        <authorList>
            <person name="Ruan L."/>
        </authorList>
    </citation>
    <scope>NUCLEOTIDE SEQUENCE [LARGE SCALE GENOMIC DNA]</scope>
    <source>
        <strain evidence="3">R-7</strain>
    </source>
</reference>
<feature type="transmembrane region" description="Helical" evidence="1">
    <location>
        <begin position="842"/>
        <end position="859"/>
    </location>
</feature>
<dbReference type="PIRSF" id="PIRSF035905">
    <property type="entry name" value="UCP035905_mp"/>
    <property type="match status" value="1"/>
</dbReference>
<evidence type="ECO:0000313" key="2">
    <source>
        <dbReference type="EMBL" id="MDQ7247226.1"/>
    </source>
</evidence>
<dbReference type="Pfam" id="PF10101">
    <property type="entry name" value="DUF2339"/>
    <property type="match status" value="1"/>
</dbReference>
<keyword evidence="3" id="KW-1185">Reference proteome</keyword>
<evidence type="ECO:0000313" key="3">
    <source>
        <dbReference type="Proteomes" id="UP001230156"/>
    </source>
</evidence>
<proteinExistence type="predicted"/>
<feature type="transmembrane region" description="Helical" evidence="1">
    <location>
        <begin position="788"/>
        <end position="805"/>
    </location>
</feature>
<feature type="transmembrane region" description="Helical" evidence="1">
    <location>
        <begin position="330"/>
        <end position="351"/>
    </location>
</feature>
<dbReference type="PANTHER" id="PTHR38434:SF1">
    <property type="entry name" value="BLL2549 PROTEIN"/>
    <property type="match status" value="1"/>
</dbReference>
<feature type="transmembrane region" description="Helical" evidence="1">
    <location>
        <begin position="266"/>
        <end position="287"/>
    </location>
</feature>
<dbReference type="Proteomes" id="UP001230156">
    <property type="component" value="Unassembled WGS sequence"/>
</dbReference>
<dbReference type="InterPro" id="IPR019286">
    <property type="entry name" value="DUF2339_TM"/>
</dbReference>
<feature type="transmembrane region" description="Helical" evidence="1">
    <location>
        <begin position="140"/>
        <end position="160"/>
    </location>
</feature>
<feature type="transmembrane region" description="Helical" evidence="1">
    <location>
        <begin position="444"/>
        <end position="463"/>
    </location>
</feature>
<evidence type="ECO:0000256" key="1">
    <source>
        <dbReference type="SAM" id="Phobius"/>
    </source>
</evidence>